<dbReference type="Proteomes" id="UP000011182">
    <property type="component" value="Unassembled WGS sequence"/>
</dbReference>
<accession>A0A9W5LHR4</accession>
<evidence type="ECO:0000313" key="2">
    <source>
        <dbReference type="Proteomes" id="UP000011182"/>
    </source>
</evidence>
<dbReference type="InterPro" id="IPR010022">
    <property type="entry name" value="XkdX"/>
</dbReference>
<dbReference type="EMBL" id="AMXN01000004">
    <property type="protein sequence ID" value="ELS60885.1"/>
    <property type="molecule type" value="Genomic_DNA"/>
</dbReference>
<protein>
    <submittedName>
        <fullName evidence="1">Phage-like element PBSX protein</fullName>
    </submittedName>
</protein>
<keyword evidence="2" id="KW-1185">Reference proteome</keyword>
<comment type="caution">
    <text evidence="1">The sequence shown here is derived from an EMBL/GenBank/DDBJ whole genome shotgun (WGS) entry which is preliminary data.</text>
</comment>
<gene>
    <name evidence="1" type="ORF">BSI_23450</name>
</gene>
<dbReference type="Pfam" id="PF09693">
    <property type="entry name" value="Phage_XkdX"/>
    <property type="match status" value="1"/>
</dbReference>
<dbReference type="AlphaFoldDB" id="A0A9W5LHR4"/>
<evidence type="ECO:0000313" key="1">
    <source>
        <dbReference type="EMBL" id="ELS60885.1"/>
    </source>
</evidence>
<name>A0A9W5LHR4_9BACI</name>
<proteinExistence type="predicted"/>
<reference evidence="1 2" key="1">
    <citation type="journal article" date="2014" name="Syst. Appl. Microbiol.">
        <title>Genomic insights into the taxonomic status of the three subspecies of Bacillus subtilis.</title>
        <authorList>
            <person name="Yi H."/>
            <person name="Chun J."/>
            <person name="Cha C.J."/>
        </authorList>
    </citation>
    <scope>NUCLEOTIDE SEQUENCE [LARGE SCALE GENOMIC DNA]</scope>
    <source>
        <strain evidence="1 2">KCTC 13429</strain>
    </source>
</reference>
<organism evidence="1 2">
    <name type="scientific">Bacillus inaquosorum KCTC 13429</name>
    <dbReference type="NCBI Taxonomy" id="1236548"/>
    <lineage>
        <taxon>Bacteria</taxon>
        <taxon>Bacillati</taxon>
        <taxon>Bacillota</taxon>
        <taxon>Bacilli</taxon>
        <taxon>Bacillales</taxon>
        <taxon>Bacillaceae</taxon>
        <taxon>Bacillus</taxon>
    </lineage>
</organism>
<sequence>MTYNDCSIDDLKQGVAAEYVTHDQYKEITGQTYEETMKAN</sequence>